<dbReference type="EMBL" id="JADOGI010000303">
    <property type="protein sequence ID" value="MBF8193632.1"/>
    <property type="molecule type" value="Genomic_DNA"/>
</dbReference>
<organism evidence="2 3">
    <name type="scientific">Nonomuraea cypriaca</name>
    <dbReference type="NCBI Taxonomy" id="1187855"/>
    <lineage>
        <taxon>Bacteria</taxon>
        <taxon>Bacillati</taxon>
        <taxon>Actinomycetota</taxon>
        <taxon>Actinomycetes</taxon>
        <taxon>Streptosporangiales</taxon>
        <taxon>Streptosporangiaceae</taxon>
        <taxon>Nonomuraea</taxon>
    </lineage>
</organism>
<accession>A0A931AII5</accession>
<feature type="region of interest" description="Disordered" evidence="1">
    <location>
        <begin position="197"/>
        <end position="231"/>
    </location>
</feature>
<gene>
    <name evidence="2" type="ORF">ITP53_49750</name>
</gene>
<proteinExistence type="predicted"/>
<evidence type="ECO:0000256" key="1">
    <source>
        <dbReference type="SAM" id="MobiDB-lite"/>
    </source>
</evidence>
<dbReference type="Proteomes" id="UP000605361">
    <property type="component" value="Unassembled WGS sequence"/>
</dbReference>
<reference evidence="2" key="1">
    <citation type="submission" date="2020-11" db="EMBL/GenBank/DDBJ databases">
        <title>Whole-genome analyses of Nonomuraea sp. K274.</title>
        <authorList>
            <person name="Veyisoglu A."/>
        </authorList>
    </citation>
    <scope>NUCLEOTIDE SEQUENCE</scope>
    <source>
        <strain evidence="2">K274</strain>
    </source>
</reference>
<sequence length="890" mass="100774">MSLSVDLAPPRTRPVWEPPDVIAFPQQIVTTGHPDESPAMRVISYDDTLAHKVSGMFTHGVRTVNSKCSDCVARGDGLFNCQMGDLPYRAQDLVDVIMIILSSSWDGPATHAMLHEEFKWRIEQHEELKVPPAFEIPNPEWFSKFEGYARTTPGLPYGDLGEAVPVVRAFLDPLLSEQPPPPSRWDPDLRTWITAESEDAPHADDDTVAATGPEGVRRLPVPTDPPASTVHADPRRIAQWDELSAGRLDEELQRIKDDPGLSPAQKLDHVISRVMYHSAYAQLTRIPGPDNENFKHLRFYSHQRGELYSHAAALMADPDLTIEIAYMAERGINNFQWDAYQGHVAYLGELPEGVEAHHANTAALRRLSRGESPAAVDPATLVDDLVDLQAQPLRDALRLRERLIDDYGIEPHRIRLAYAGSSMKSHYGQTQWMRAQLLALRAIQADPDQARQRMVDRMLGPDEAEAERRRSRAQAVVDRLLAANGQADEFALLWVRDTRGQPVGSRHGPHLDTRPEVLRQTIEALRAEHPGRRIVLLGDDVFAGRPGLEEEWRRAGALDGVDTRTLVEFWDDPRNDGGRLTYGEQALFFHLLNTQRDVIQLGMESGALEIPAMLGVPTVYFEAREHDGNKGNRWMLYWQSWAYGEARQLRDAFGNPRFDRLGRPIMTFDVSETAEAPLPAMRRVLFGPDLPDPDNRRGQPVAVYHPARVAVTMDRINRLAHSGEMDRWPERLGRSVEMRGAEWTPWSDSDWERSKYYAEQLRRWLRTDARTPDEIGQKWLGIRLALQGVLEPGFTKDQEYEGVSLAHPYAVLHVDRSRLDNDAIRIDHAYRTTDPDERAAAVTRALKFLLATEDITRQALDDLRAFQLDQSEIDDLRAAVRDVTTQPRTR</sequence>
<keyword evidence="3" id="KW-1185">Reference proteome</keyword>
<comment type="caution">
    <text evidence="2">The sequence shown here is derived from an EMBL/GenBank/DDBJ whole genome shotgun (WGS) entry which is preliminary data.</text>
</comment>
<evidence type="ECO:0000313" key="3">
    <source>
        <dbReference type="Proteomes" id="UP000605361"/>
    </source>
</evidence>
<name>A0A931AII5_9ACTN</name>
<dbReference type="AlphaFoldDB" id="A0A931AII5"/>
<protein>
    <submittedName>
        <fullName evidence="2">Uncharacterized protein</fullName>
    </submittedName>
</protein>
<evidence type="ECO:0000313" key="2">
    <source>
        <dbReference type="EMBL" id="MBF8193632.1"/>
    </source>
</evidence>